<proteinExistence type="predicted"/>
<organism evidence="2 3">
    <name type="scientific">Fischerella thermalis CCMEE 5318</name>
    <dbReference type="NCBI Taxonomy" id="2019666"/>
    <lineage>
        <taxon>Bacteria</taxon>
        <taxon>Bacillati</taxon>
        <taxon>Cyanobacteriota</taxon>
        <taxon>Cyanophyceae</taxon>
        <taxon>Nostocales</taxon>
        <taxon>Hapalosiphonaceae</taxon>
        <taxon>Fischerella</taxon>
    </lineage>
</organism>
<dbReference type="EMBL" id="NMQE01000037">
    <property type="protein sequence ID" value="PMB27370.1"/>
    <property type="molecule type" value="Genomic_DNA"/>
</dbReference>
<accession>A0A2N6LNW9</accession>
<name>A0A2N6LNW9_9CYAN</name>
<reference evidence="2 3" key="1">
    <citation type="submission" date="2017-07" db="EMBL/GenBank/DDBJ databases">
        <title>Genomes of Fischerella (Mastigocladus) sp. strains.</title>
        <authorList>
            <person name="Miller S.R."/>
        </authorList>
    </citation>
    <scope>NUCLEOTIDE SEQUENCE [LARGE SCALE GENOMIC DNA]</scope>
    <source>
        <strain evidence="2 3">CCMEE 5318</strain>
    </source>
</reference>
<feature type="domain" description="TniQ" evidence="1">
    <location>
        <begin position="14"/>
        <end position="148"/>
    </location>
</feature>
<comment type="caution">
    <text evidence="2">The sequence shown here is derived from an EMBL/GenBank/DDBJ whole genome shotgun (WGS) entry which is preliminary data.</text>
</comment>
<dbReference type="AlphaFoldDB" id="A0A2N6LNW9"/>
<dbReference type="Pfam" id="PF06527">
    <property type="entry name" value="TniQ"/>
    <property type="match status" value="1"/>
</dbReference>
<gene>
    <name evidence="2" type="ORF">CEN46_01630</name>
</gene>
<sequence>MKGVKVYIGKKLLRRPRPNRDESLAGYIIRLAESNYYPSPNWIFQMSDLNKRGIYANLFYPHKDDLQKLSLLSEIESDILWSMAWTSNKQSHSINLNTVKIFGDLVPIQTISTRRVKLCPICLRSAPYCRSVWDLSFITTCPLHYCLLIDFCPQCGKEIKWSRPRVTICKCGFDWHNCEPGTLSEEQVSLSKHVYKLCRIADFGSEIINHYKNVNPVLKLNFRDFVYLLHSVMRFGSLYHIRERFQNRAKSLFHSQGSECYFDLAFFVALNWRSEFKKLVLSHKYCLDSEYKGWFIKRPNPQYCLDLFRCIFNCFSTKYCGFITKVIEDYFWKLLVKMSIKDVKISGIIQPRFYSFSSPVNQGKSFLKKLAVDLELKELTMASLFARSKVEIYDETIFFKMTYLSELSEYDFFECDW</sequence>
<dbReference type="InterPro" id="IPR009492">
    <property type="entry name" value="TniQ"/>
</dbReference>
<protein>
    <recommendedName>
        <fullName evidence="1">TniQ domain-containing protein</fullName>
    </recommendedName>
</protein>
<evidence type="ECO:0000313" key="3">
    <source>
        <dbReference type="Proteomes" id="UP000235081"/>
    </source>
</evidence>
<dbReference type="Proteomes" id="UP000235081">
    <property type="component" value="Unassembled WGS sequence"/>
</dbReference>
<evidence type="ECO:0000313" key="2">
    <source>
        <dbReference type="EMBL" id="PMB27370.1"/>
    </source>
</evidence>
<evidence type="ECO:0000259" key="1">
    <source>
        <dbReference type="Pfam" id="PF06527"/>
    </source>
</evidence>